<keyword evidence="1" id="KW-0547">Nucleotide-binding</keyword>
<dbReference type="SUPFAM" id="SSF52540">
    <property type="entry name" value="P-loop containing nucleoside triphosphate hydrolases"/>
    <property type="match status" value="2"/>
</dbReference>
<evidence type="ECO:0000256" key="3">
    <source>
        <dbReference type="ARBA" id="ARBA00022840"/>
    </source>
</evidence>
<dbReference type="GO" id="GO:0006281">
    <property type="term" value="P:DNA repair"/>
    <property type="evidence" value="ECO:0007669"/>
    <property type="project" value="TreeGrafter"/>
</dbReference>
<dbReference type="SMART" id="SM00487">
    <property type="entry name" value="DEXDc"/>
    <property type="match status" value="1"/>
</dbReference>
<evidence type="ECO:0000259" key="4">
    <source>
        <dbReference type="PROSITE" id="PS51192"/>
    </source>
</evidence>
<evidence type="ECO:0000256" key="2">
    <source>
        <dbReference type="ARBA" id="ARBA00022801"/>
    </source>
</evidence>
<dbReference type="PANTHER" id="PTHR45626">
    <property type="entry name" value="TRANSCRIPTION TERMINATION FACTOR 2-RELATED"/>
    <property type="match status" value="1"/>
</dbReference>
<dbReference type="PROSITE" id="PS51194">
    <property type="entry name" value="HELICASE_CTER"/>
    <property type="match status" value="1"/>
</dbReference>
<dbReference type="Pfam" id="PF00271">
    <property type="entry name" value="Helicase_C"/>
    <property type="match status" value="1"/>
</dbReference>
<keyword evidence="6" id="KW-0808">Transferase</keyword>
<dbReference type="GO" id="GO:0005634">
    <property type="term" value="C:nucleus"/>
    <property type="evidence" value="ECO:0007669"/>
    <property type="project" value="TreeGrafter"/>
</dbReference>
<dbReference type="GO" id="GO:0016787">
    <property type="term" value="F:hydrolase activity"/>
    <property type="evidence" value="ECO:0007669"/>
    <property type="project" value="UniProtKB-KW"/>
</dbReference>
<comment type="caution">
    <text evidence="6">The sequence shown here is derived from an EMBL/GenBank/DDBJ whole genome shotgun (WGS) entry which is preliminary data.</text>
</comment>
<accession>A0AAN7HM94</accession>
<keyword evidence="3" id="KW-0067">ATP-binding</keyword>
<dbReference type="Gene3D" id="3.40.50.300">
    <property type="entry name" value="P-loop containing nucleotide triphosphate hydrolases"/>
    <property type="match status" value="1"/>
</dbReference>
<gene>
    <name evidence="6" type="primary">SMP3</name>
    <name evidence="6" type="ORF">ATC70_002240</name>
</gene>
<dbReference type="GO" id="GO:0008094">
    <property type="term" value="F:ATP-dependent activity, acting on DNA"/>
    <property type="evidence" value="ECO:0007669"/>
    <property type="project" value="TreeGrafter"/>
</dbReference>
<dbReference type="PROSITE" id="PS51192">
    <property type="entry name" value="HELICASE_ATP_BIND_1"/>
    <property type="match status" value="1"/>
</dbReference>
<dbReference type="InterPro" id="IPR001650">
    <property type="entry name" value="Helicase_C-like"/>
</dbReference>
<organism evidence="6 7">
    <name type="scientific">Mucor velutinosus</name>
    <dbReference type="NCBI Taxonomy" id="708070"/>
    <lineage>
        <taxon>Eukaryota</taxon>
        <taxon>Fungi</taxon>
        <taxon>Fungi incertae sedis</taxon>
        <taxon>Mucoromycota</taxon>
        <taxon>Mucoromycotina</taxon>
        <taxon>Mucoromycetes</taxon>
        <taxon>Mucorales</taxon>
        <taxon>Mucorineae</taxon>
        <taxon>Mucoraceae</taxon>
        <taxon>Mucor</taxon>
    </lineage>
</organism>
<dbReference type="InterPro" id="IPR027417">
    <property type="entry name" value="P-loop_NTPase"/>
</dbReference>
<dbReference type="SMART" id="SM00490">
    <property type="entry name" value="HELICc"/>
    <property type="match status" value="1"/>
</dbReference>
<dbReference type="InterPro" id="IPR014001">
    <property type="entry name" value="Helicase_ATP-bd"/>
</dbReference>
<dbReference type="Proteomes" id="UP001304243">
    <property type="component" value="Unassembled WGS sequence"/>
</dbReference>
<feature type="domain" description="Helicase C-terminal" evidence="5">
    <location>
        <begin position="495"/>
        <end position="650"/>
    </location>
</feature>
<keyword evidence="6" id="KW-0328">Glycosyltransferase</keyword>
<sequence length="743" mass="86378">MDEDSLIVVPKIERTGFEDCPRCRLGEFESSFRISVKNSSHAPSHIFHVHNNEGFQSIMMRLCDEFPRDWLKGVVYYFYIDLGGLYHHIEDPSWLKDKDILIVTTVEDLEELPSISLAAVHASLRHDVELRDHQIEGVNRMIHLEKSQRGGILADDMGLGKTIQTLTVILRRQPLQAIHACTLVIVPSRALGDQWADEIRTKTTYGSLPYFIYQDENVALIDQPCFRVIITTYDRVRGEFKKREQGIENQSPLFDIDWHRIVLDESHKVRARTMLANAVTSLKGKFKWCLSGTPFQNDITELYPIFEFLGIELDPKRKAEEEYVTDVLKCHMIRRTKAILHKELTILPRQEQRFTLEFSPPERALYEYLERLLYHQIALMRTKGDRNHHVVSAAILYLRLKQVCGHHMILMDKFPDLIPMADAGADDEVAAAMGEGDIPRERNYWDEATEYEQAMEIIASYHDQYGNLQDPIDSSQLQKLKFIKHSTKATWLVSFLKELLAADPTDKIVVVSQFVDVIIKIAELLTTTRLPFATYHGSMSNYARKIALQKFNHDPRYRIMIMSLKAGGVGLNLQRANHMIILDRWWNPATMDQAVARIHRMNQLKETYIHTVVIKDTIEESLMDNILDKKNALFHKIVEAELDKEEDDFKADPVNENEPLFKLDKGKRRADLKEELYIEDYDDLQDFESIPFALKKEENHDIDFFAMEQIMPKNMVRRLDKIESLDNDTSILSKKRKKREPRA</sequence>
<evidence type="ECO:0000313" key="6">
    <source>
        <dbReference type="EMBL" id="KAK4514639.1"/>
    </source>
</evidence>
<keyword evidence="2" id="KW-0378">Hydrolase</keyword>
<evidence type="ECO:0000256" key="1">
    <source>
        <dbReference type="ARBA" id="ARBA00022741"/>
    </source>
</evidence>
<evidence type="ECO:0000313" key="7">
    <source>
        <dbReference type="Proteomes" id="UP001304243"/>
    </source>
</evidence>
<dbReference type="GeneID" id="89945942"/>
<reference evidence="6 7" key="1">
    <citation type="submission" date="2022-11" db="EMBL/GenBank/DDBJ databases">
        <title>Mucor velutinosus strain NIH1002 WGS.</title>
        <authorList>
            <person name="Subramanian P."/>
            <person name="Mullikin J.C."/>
            <person name="Segre J.A."/>
            <person name="Zelazny A.M."/>
        </authorList>
    </citation>
    <scope>NUCLEOTIDE SEQUENCE [LARGE SCALE GENOMIC DNA]</scope>
    <source>
        <strain evidence="6 7">NIH1002</strain>
    </source>
</reference>
<dbReference type="InterPro" id="IPR000330">
    <property type="entry name" value="SNF2_N"/>
</dbReference>
<dbReference type="InterPro" id="IPR049730">
    <property type="entry name" value="SNF2/RAD54-like_C"/>
</dbReference>
<dbReference type="EMBL" id="JASEJX010000015">
    <property type="protein sequence ID" value="KAK4514639.1"/>
    <property type="molecule type" value="Genomic_DNA"/>
</dbReference>
<proteinExistence type="predicted"/>
<dbReference type="AlphaFoldDB" id="A0AAN7HM94"/>
<dbReference type="CDD" id="cd18008">
    <property type="entry name" value="DEXDc_SHPRH-like"/>
    <property type="match status" value="1"/>
</dbReference>
<protein>
    <submittedName>
        <fullName evidence="6">Alpha 1,2 mannosyltransferase</fullName>
    </submittedName>
</protein>
<dbReference type="Pfam" id="PF00176">
    <property type="entry name" value="SNF2-rel_dom"/>
    <property type="match status" value="1"/>
</dbReference>
<dbReference type="RefSeq" id="XP_064681305.1">
    <property type="nucleotide sequence ID" value="XM_064821619.1"/>
</dbReference>
<dbReference type="InterPro" id="IPR050628">
    <property type="entry name" value="SNF2_RAD54_helicase_TF"/>
</dbReference>
<dbReference type="Gene3D" id="3.40.50.10810">
    <property type="entry name" value="Tandem AAA-ATPase domain"/>
    <property type="match status" value="1"/>
</dbReference>
<keyword evidence="7" id="KW-1185">Reference proteome</keyword>
<dbReference type="GO" id="GO:0016757">
    <property type="term" value="F:glycosyltransferase activity"/>
    <property type="evidence" value="ECO:0007669"/>
    <property type="project" value="UniProtKB-KW"/>
</dbReference>
<evidence type="ECO:0000259" key="5">
    <source>
        <dbReference type="PROSITE" id="PS51194"/>
    </source>
</evidence>
<dbReference type="GO" id="GO:0005524">
    <property type="term" value="F:ATP binding"/>
    <property type="evidence" value="ECO:0007669"/>
    <property type="project" value="UniProtKB-KW"/>
</dbReference>
<name>A0AAN7HM94_9FUNG</name>
<feature type="domain" description="Helicase ATP-binding" evidence="4">
    <location>
        <begin position="142"/>
        <end position="312"/>
    </location>
</feature>
<dbReference type="CDD" id="cd18793">
    <property type="entry name" value="SF2_C_SNF"/>
    <property type="match status" value="1"/>
</dbReference>
<dbReference type="InterPro" id="IPR038718">
    <property type="entry name" value="SNF2-like_sf"/>
</dbReference>